<keyword evidence="3" id="KW-1185">Reference proteome</keyword>
<dbReference type="EMBL" id="RHHR01000044">
    <property type="protein sequence ID" value="RNB68499.1"/>
    <property type="molecule type" value="Genomic_DNA"/>
</dbReference>
<dbReference type="AlphaFoldDB" id="A0A3M8BYU8"/>
<gene>
    <name evidence="2" type="ORF">EDM52_20480</name>
</gene>
<sequence length="110" mass="12663">MDFLFVFICLVFILIGIFKSHNKTRSAAFVIMMLSLFNAIALSYAKRGEGASSFGYLGIMVIKMSDVGQMVRISLGIKSRLMAIIHKVILRRMEYAHHHIMWFYKVQETI</sequence>
<keyword evidence="1" id="KW-0472">Membrane</keyword>
<accession>A0A3M8BYU8</accession>
<evidence type="ECO:0000256" key="1">
    <source>
        <dbReference type="SAM" id="Phobius"/>
    </source>
</evidence>
<dbReference type="Proteomes" id="UP000282028">
    <property type="component" value="Unassembled WGS sequence"/>
</dbReference>
<reference evidence="2 3" key="1">
    <citation type="submission" date="2018-10" db="EMBL/GenBank/DDBJ databases">
        <title>Phylogenomics of Brevibacillus.</title>
        <authorList>
            <person name="Dunlap C."/>
        </authorList>
    </citation>
    <scope>NUCLEOTIDE SEQUENCE [LARGE SCALE GENOMIC DNA]</scope>
    <source>
        <strain evidence="2 3">JCM 12215</strain>
    </source>
</reference>
<keyword evidence="1" id="KW-0812">Transmembrane</keyword>
<proteinExistence type="predicted"/>
<name>A0A3M8BYU8_9BACL</name>
<evidence type="ECO:0000313" key="3">
    <source>
        <dbReference type="Proteomes" id="UP000282028"/>
    </source>
</evidence>
<organism evidence="2 3">
    <name type="scientific">Brevibacillus invocatus</name>
    <dbReference type="NCBI Taxonomy" id="173959"/>
    <lineage>
        <taxon>Bacteria</taxon>
        <taxon>Bacillati</taxon>
        <taxon>Bacillota</taxon>
        <taxon>Bacilli</taxon>
        <taxon>Bacillales</taxon>
        <taxon>Paenibacillaceae</taxon>
        <taxon>Brevibacillus</taxon>
    </lineage>
</organism>
<feature type="transmembrane region" description="Helical" evidence="1">
    <location>
        <begin position="29"/>
        <end position="45"/>
    </location>
</feature>
<keyword evidence="1" id="KW-1133">Transmembrane helix</keyword>
<evidence type="ECO:0000313" key="2">
    <source>
        <dbReference type="EMBL" id="RNB68499.1"/>
    </source>
</evidence>
<comment type="caution">
    <text evidence="2">The sequence shown here is derived from an EMBL/GenBank/DDBJ whole genome shotgun (WGS) entry which is preliminary data.</text>
</comment>
<protein>
    <submittedName>
        <fullName evidence="2">Uncharacterized protein</fullName>
    </submittedName>
</protein>